<organism evidence="2 3">
    <name type="scientific">Neoroseomonas marina</name>
    <dbReference type="NCBI Taxonomy" id="1232220"/>
    <lineage>
        <taxon>Bacteria</taxon>
        <taxon>Pseudomonadati</taxon>
        <taxon>Pseudomonadota</taxon>
        <taxon>Alphaproteobacteria</taxon>
        <taxon>Acetobacterales</taxon>
        <taxon>Acetobacteraceae</taxon>
        <taxon>Neoroseomonas</taxon>
    </lineage>
</organism>
<sequence length="107" mass="11355">MRTVLAIAGAWLVWAFVLAAMYALHGMACAPGGEADEGRRITMFWSLMVGIWAAAVLAALLMLWILWRGPSQWPGGVSRKVVAGSWVAALAAMLLTGVPVLFPQACG</sequence>
<comment type="caution">
    <text evidence="2">The sequence shown here is derived from an EMBL/GenBank/DDBJ whole genome shotgun (WGS) entry which is preliminary data.</text>
</comment>
<keyword evidence="1" id="KW-0472">Membrane</keyword>
<dbReference type="AlphaFoldDB" id="A0A848ED36"/>
<keyword evidence="3" id="KW-1185">Reference proteome</keyword>
<keyword evidence="1" id="KW-0812">Transmembrane</keyword>
<proteinExistence type="predicted"/>
<evidence type="ECO:0000256" key="1">
    <source>
        <dbReference type="SAM" id="Phobius"/>
    </source>
</evidence>
<feature type="transmembrane region" description="Helical" evidence="1">
    <location>
        <begin position="81"/>
        <end position="102"/>
    </location>
</feature>
<reference evidence="2 3" key="1">
    <citation type="submission" date="2020-03" db="EMBL/GenBank/DDBJ databases">
        <authorList>
            <person name="Sun Q."/>
        </authorList>
    </citation>
    <scope>NUCLEOTIDE SEQUENCE [LARGE SCALE GENOMIC DNA]</scope>
    <source>
        <strain evidence="2 3">JC162</strain>
    </source>
</reference>
<feature type="transmembrane region" description="Helical" evidence="1">
    <location>
        <begin position="43"/>
        <end position="69"/>
    </location>
</feature>
<dbReference type="EMBL" id="JABBKX010000002">
    <property type="protein sequence ID" value="NMJ41427.1"/>
    <property type="molecule type" value="Genomic_DNA"/>
</dbReference>
<dbReference type="Proteomes" id="UP000548582">
    <property type="component" value="Unassembled WGS sequence"/>
</dbReference>
<gene>
    <name evidence="2" type="ORF">GWK16_09265</name>
</gene>
<protein>
    <submittedName>
        <fullName evidence="2">Uncharacterized protein</fullName>
    </submittedName>
</protein>
<evidence type="ECO:0000313" key="3">
    <source>
        <dbReference type="Proteomes" id="UP000548582"/>
    </source>
</evidence>
<accession>A0A848ED36</accession>
<name>A0A848ED36_9PROT</name>
<dbReference type="RefSeq" id="WP_170053627.1">
    <property type="nucleotide sequence ID" value="NZ_JABBKX010000002.1"/>
</dbReference>
<evidence type="ECO:0000313" key="2">
    <source>
        <dbReference type="EMBL" id="NMJ41427.1"/>
    </source>
</evidence>
<keyword evidence="1" id="KW-1133">Transmembrane helix</keyword>